<feature type="domain" description="Dynein heavy chain AAA 5 extension" evidence="2">
    <location>
        <begin position="423"/>
        <end position="543"/>
    </location>
</feature>
<name>B4H071_DROPE</name>
<dbReference type="PhylomeDB" id="B4H071"/>
<dbReference type="Gene3D" id="3.40.50.300">
    <property type="entry name" value="P-loop containing nucleotide triphosphate hydrolases"/>
    <property type="match status" value="2"/>
</dbReference>
<feature type="domain" description="Dynein heavy chain hydrolytic ATP-binding dynein motor region" evidence="1">
    <location>
        <begin position="1"/>
        <end position="254"/>
    </location>
</feature>
<dbReference type="AlphaFoldDB" id="B4H071"/>
<dbReference type="STRING" id="7234.B4H071"/>
<dbReference type="GO" id="GO:0036126">
    <property type="term" value="C:sperm flagellum"/>
    <property type="evidence" value="ECO:0007669"/>
    <property type="project" value="EnsemblMetazoa"/>
</dbReference>
<dbReference type="GO" id="GO:0030286">
    <property type="term" value="C:dynein complex"/>
    <property type="evidence" value="ECO:0007669"/>
    <property type="project" value="InterPro"/>
</dbReference>
<dbReference type="EMBL" id="CH479200">
    <property type="protein sequence ID" value="EDW29666.1"/>
    <property type="molecule type" value="Genomic_DNA"/>
</dbReference>
<gene>
    <name evidence="3" type="primary">Dper\GL14940</name>
    <name evidence="3" type="ORF">Dper_GL14940</name>
</gene>
<dbReference type="GO" id="GO:0051959">
    <property type="term" value="F:dynein light intermediate chain binding"/>
    <property type="evidence" value="ECO:0007669"/>
    <property type="project" value="InterPro"/>
</dbReference>
<dbReference type="eggNOG" id="KOG3595">
    <property type="taxonomic scope" value="Eukaryota"/>
</dbReference>
<evidence type="ECO:0000313" key="3">
    <source>
        <dbReference type="EMBL" id="EDW29666.1"/>
    </source>
</evidence>
<dbReference type="Pfam" id="PF12774">
    <property type="entry name" value="AAA_6"/>
    <property type="match status" value="1"/>
</dbReference>
<dbReference type="Gene3D" id="1.10.472.130">
    <property type="match status" value="1"/>
</dbReference>
<dbReference type="InterPro" id="IPR041466">
    <property type="entry name" value="Dynein_AAA5_ext"/>
</dbReference>
<dbReference type="Proteomes" id="UP000008744">
    <property type="component" value="Unassembled WGS sequence"/>
</dbReference>
<dbReference type="FunFam" id="1.10.8.710:FF:000004">
    <property type="entry name" value="Dynein axonemal heavy chain 6"/>
    <property type="match status" value="1"/>
</dbReference>
<dbReference type="PANTHER" id="PTHR45703">
    <property type="entry name" value="DYNEIN HEAVY CHAIN"/>
    <property type="match status" value="1"/>
</dbReference>
<dbReference type="Pfam" id="PF17852">
    <property type="entry name" value="Dynein_AAA_lid"/>
    <property type="match status" value="1"/>
</dbReference>
<dbReference type="SMR" id="B4H071"/>
<dbReference type="SUPFAM" id="SSF52540">
    <property type="entry name" value="P-loop containing nucleoside triphosphate hydrolases"/>
    <property type="match status" value="2"/>
</dbReference>
<dbReference type="GO" id="GO:0005524">
    <property type="term" value="F:ATP binding"/>
    <property type="evidence" value="ECO:0007669"/>
    <property type="project" value="InterPro"/>
</dbReference>
<dbReference type="HOGENOM" id="CLU_034586_0_0_1"/>
<keyword evidence="4" id="KW-1185">Reference proteome</keyword>
<dbReference type="GO" id="GO:0045505">
    <property type="term" value="F:dynein intermediate chain binding"/>
    <property type="evidence" value="ECO:0007669"/>
    <property type="project" value="InterPro"/>
</dbReference>
<sequence>MGRFFAGLAQCGAWCCFDEFNRIDIEVLSVIAQQLITIRTAKAMRARRFVFEGREIKINRSCCVFITMNPGYAGRTELPDNLKALFRPISMMVPDYALISEVILYSEGFEDPKILARKMVQMYQLCSQQLSQQNHYDFGMRAVKSVLVMAGALKRASPDQREDITLIAALRDSNIPKFLADDAVLFRGILSDLFPGVELPDSQHPNLEACLLMGLREKSLQPVATTIRKCLQLYETMCVRWGVMLVGPTGGGKSVVLHALEFALGKLFEMEVQDPNFRPVVIQTMNPKAVSMNELYGFVDPKTLEWQDGLLGLAVRTAVNVEDEIHQWIMCDGPVDAVWIENLNTVLDDNKMLCLANSERIKLTAWIHMLFEVQDLLQASPATVSRCGMVYVDPADLGWLPLIDTWREVEMRQKLPAALAEFLYKLFTGNFEKALKIERKRAVYTIHQVTNAKVRLCCALISSQVEAIKWSALGDEPAKELLTKIFAWSVLWSIASNLKDAEKVGYEEQWSRNISQHPNMDLPKHSMWNYRVDLENRDWGSWLEIMPKFQFSSQISYYDMQVPTVDTTKYG</sequence>
<evidence type="ECO:0000313" key="4">
    <source>
        <dbReference type="Proteomes" id="UP000008744"/>
    </source>
</evidence>
<dbReference type="InterPro" id="IPR035699">
    <property type="entry name" value="AAA_6"/>
</dbReference>
<evidence type="ECO:0000259" key="2">
    <source>
        <dbReference type="Pfam" id="PF17852"/>
    </source>
</evidence>
<proteinExistence type="predicted"/>
<accession>B4H071</accession>
<dbReference type="OMA" id="PICTSHT"/>
<protein>
    <submittedName>
        <fullName evidence="3">GL14940</fullName>
    </submittedName>
</protein>
<reference evidence="3 4" key="1">
    <citation type="journal article" date="2007" name="Nature">
        <title>Evolution of genes and genomes on the Drosophila phylogeny.</title>
        <authorList>
            <consortium name="Drosophila 12 Genomes Consortium"/>
            <person name="Clark A.G."/>
            <person name="Eisen M.B."/>
            <person name="Smith D.R."/>
            <person name="Bergman C.M."/>
            <person name="Oliver B."/>
            <person name="Markow T.A."/>
            <person name="Kaufman T.C."/>
            <person name="Kellis M."/>
            <person name="Gelbart W."/>
            <person name="Iyer V.N."/>
            <person name="Pollard D.A."/>
            <person name="Sackton T.B."/>
            <person name="Larracuente A.M."/>
            <person name="Singh N.D."/>
            <person name="Abad J.P."/>
            <person name="Abt D.N."/>
            <person name="Adryan B."/>
            <person name="Aguade M."/>
            <person name="Akashi H."/>
            <person name="Anderson W.W."/>
            <person name="Aquadro C.F."/>
            <person name="Ardell D.H."/>
            <person name="Arguello R."/>
            <person name="Artieri C.G."/>
            <person name="Barbash D.A."/>
            <person name="Barker D."/>
            <person name="Barsanti P."/>
            <person name="Batterham P."/>
            <person name="Batzoglou S."/>
            <person name="Begun D."/>
            <person name="Bhutkar A."/>
            <person name="Blanco E."/>
            <person name="Bosak S.A."/>
            <person name="Bradley R.K."/>
            <person name="Brand A.D."/>
            <person name="Brent M.R."/>
            <person name="Brooks A.N."/>
            <person name="Brown R.H."/>
            <person name="Butlin R.K."/>
            <person name="Caggese C."/>
            <person name="Calvi B.R."/>
            <person name="Bernardo de Carvalho A."/>
            <person name="Caspi A."/>
            <person name="Castrezana S."/>
            <person name="Celniker S.E."/>
            <person name="Chang J.L."/>
            <person name="Chapple C."/>
            <person name="Chatterji S."/>
            <person name="Chinwalla A."/>
            <person name="Civetta A."/>
            <person name="Clifton S.W."/>
            <person name="Comeron J.M."/>
            <person name="Costello J.C."/>
            <person name="Coyne J.A."/>
            <person name="Daub J."/>
            <person name="David R.G."/>
            <person name="Delcher A.L."/>
            <person name="Delehaunty K."/>
            <person name="Do C.B."/>
            <person name="Ebling H."/>
            <person name="Edwards K."/>
            <person name="Eickbush T."/>
            <person name="Evans J.D."/>
            <person name="Filipski A."/>
            <person name="Findeiss S."/>
            <person name="Freyhult E."/>
            <person name="Fulton L."/>
            <person name="Fulton R."/>
            <person name="Garcia A.C."/>
            <person name="Gardiner A."/>
            <person name="Garfield D.A."/>
            <person name="Garvin B.E."/>
            <person name="Gibson G."/>
            <person name="Gilbert D."/>
            <person name="Gnerre S."/>
            <person name="Godfrey J."/>
            <person name="Good R."/>
            <person name="Gotea V."/>
            <person name="Gravely B."/>
            <person name="Greenberg A.J."/>
            <person name="Griffiths-Jones S."/>
            <person name="Gross S."/>
            <person name="Guigo R."/>
            <person name="Gustafson E.A."/>
            <person name="Haerty W."/>
            <person name="Hahn M.W."/>
            <person name="Halligan D.L."/>
            <person name="Halpern A.L."/>
            <person name="Halter G.M."/>
            <person name="Han M.V."/>
            <person name="Heger A."/>
            <person name="Hillier L."/>
            <person name="Hinrichs A.S."/>
            <person name="Holmes I."/>
            <person name="Hoskins R.A."/>
            <person name="Hubisz M.J."/>
            <person name="Hultmark D."/>
            <person name="Huntley M.A."/>
            <person name="Jaffe D.B."/>
            <person name="Jagadeeshan S."/>
            <person name="Jeck W.R."/>
            <person name="Johnson J."/>
            <person name="Jones C.D."/>
            <person name="Jordan W.C."/>
            <person name="Karpen G.H."/>
            <person name="Kataoka E."/>
            <person name="Keightley P.D."/>
            <person name="Kheradpour P."/>
            <person name="Kirkness E.F."/>
            <person name="Koerich L.B."/>
            <person name="Kristiansen K."/>
            <person name="Kudrna D."/>
            <person name="Kulathinal R.J."/>
            <person name="Kumar S."/>
            <person name="Kwok R."/>
            <person name="Lander E."/>
            <person name="Langley C.H."/>
            <person name="Lapoint R."/>
            <person name="Lazzaro B.P."/>
            <person name="Lee S.J."/>
            <person name="Levesque L."/>
            <person name="Li R."/>
            <person name="Lin C.F."/>
            <person name="Lin M.F."/>
            <person name="Lindblad-Toh K."/>
            <person name="Llopart A."/>
            <person name="Long M."/>
            <person name="Low L."/>
            <person name="Lozovsky E."/>
            <person name="Lu J."/>
            <person name="Luo M."/>
            <person name="Machado C.A."/>
            <person name="Makalowski W."/>
            <person name="Marzo M."/>
            <person name="Matsuda M."/>
            <person name="Matzkin L."/>
            <person name="McAllister B."/>
            <person name="McBride C.S."/>
            <person name="McKernan B."/>
            <person name="McKernan K."/>
            <person name="Mendez-Lago M."/>
            <person name="Minx P."/>
            <person name="Mollenhauer M.U."/>
            <person name="Montooth K."/>
            <person name="Mount S.M."/>
            <person name="Mu X."/>
            <person name="Myers E."/>
            <person name="Negre B."/>
            <person name="Newfeld S."/>
            <person name="Nielsen R."/>
            <person name="Noor M.A."/>
            <person name="O'Grady P."/>
            <person name="Pachter L."/>
            <person name="Papaceit M."/>
            <person name="Parisi M.J."/>
            <person name="Parisi M."/>
            <person name="Parts L."/>
            <person name="Pedersen J.S."/>
            <person name="Pesole G."/>
            <person name="Phillippy A.M."/>
            <person name="Ponting C.P."/>
            <person name="Pop M."/>
            <person name="Porcelli D."/>
            <person name="Powell J.R."/>
            <person name="Prohaska S."/>
            <person name="Pruitt K."/>
            <person name="Puig M."/>
            <person name="Quesneville H."/>
            <person name="Ram K.R."/>
            <person name="Rand D."/>
            <person name="Rasmussen M.D."/>
            <person name="Reed L.K."/>
            <person name="Reenan R."/>
            <person name="Reily A."/>
            <person name="Remington K.A."/>
            <person name="Rieger T.T."/>
            <person name="Ritchie M.G."/>
            <person name="Robin C."/>
            <person name="Rogers Y.H."/>
            <person name="Rohde C."/>
            <person name="Rozas J."/>
            <person name="Rubenfield M.J."/>
            <person name="Ruiz A."/>
            <person name="Russo S."/>
            <person name="Salzberg S.L."/>
            <person name="Sanchez-Gracia A."/>
            <person name="Saranga D.J."/>
            <person name="Sato H."/>
            <person name="Schaeffer S.W."/>
            <person name="Schatz M.C."/>
            <person name="Schlenke T."/>
            <person name="Schwartz R."/>
            <person name="Segarra C."/>
            <person name="Singh R.S."/>
            <person name="Sirot L."/>
            <person name="Sirota M."/>
            <person name="Sisneros N.B."/>
            <person name="Smith C.D."/>
            <person name="Smith T.F."/>
            <person name="Spieth J."/>
            <person name="Stage D.E."/>
            <person name="Stark A."/>
            <person name="Stephan W."/>
            <person name="Strausberg R.L."/>
            <person name="Strempel S."/>
            <person name="Sturgill D."/>
            <person name="Sutton G."/>
            <person name="Sutton G.G."/>
            <person name="Tao W."/>
            <person name="Teichmann S."/>
            <person name="Tobari Y.N."/>
            <person name="Tomimura Y."/>
            <person name="Tsolas J.M."/>
            <person name="Valente V.L."/>
            <person name="Venter E."/>
            <person name="Venter J.C."/>
            <person name="Vicario S."/>
            <person name="Vieira F.G."/>
            <person name="Vilella A.J."/>
            <person name="Villasante A."/>
            <person name="Walenz B."/>
            <person name="Wang J."/>
            <person name="Wasserman M."/>
            <person name="Watts T."/>
            <person name="Wilson D."/>
            <person name="Wilson R.K."/>
            <person name="Wing R.A."/>
            <person name="Wolfner M.F."/>
            <person name="Wong A."/>
            <person name="Wong G.K."/>
            <person name="Wu C.I."/>
            <person name="Wu G."/>
            <person name="Yamamoto D."/>
            <person name="Yang H.P."/>
            <person name="Yang S.P."/>
            <person name="Yorke J.A."/>
            <person name="Yoshida K."/>
            <person name="Zdobnov E."/>
            <person name="Zhang P."/>
            <person name="Zhang Y."/>
            <person name="Zimin A.V."/>
            <person name="Baldwin J."/>
            <person name="Abdouelleil A."/>
            <person name="Abdulkadir J."/>
            <person name="Abebe A."/>
            <person name="Abera B."/>
            <person name="Abreu J."/>
            <person name="Acer S.C."/>
            <person name="Aftuck L."/>
            <person name="Alexander A."/>
            <person name="An P."/>
            <person name="Anderson E."/>
            <person name="Anderson S."/>
            <person name="Arachi H."/>
            <person name="Azer M."/>
            <person name="Bachantsang P."/>
            <person name="Barry A."/>
            <person name="Bayul T."/>
            <person name="Berlin A."/>
            <person name="Bessette D."/>
            <person name="Bloom T."/>
            <person name="Blye J."/>
            <person name="Boguslavskiy L."/>
            <person name="Bonnet C."/>
            <person name="Boukhgalter B."/>
            <person name="Bourzgui I."/>
            <person name="Brown A."/>
            <person name="Cahill P."/>
            <person name="Channer S."/>
            <person name="Cheshatsang Y."/>
            <person name="Chuda L."/>
            <person name="Citroen M."/>
            <person name="Collymore A."/>
            <person name="Cooke P."/>
            <person name="Costello M."/>
            <person name="D'Aco K."/>
            <person name="Daza R."/>
            <person name="De Haan G."/>
            <person name="DeGray S."/>
            <person name="DeMaso C."/>
            <person name="Dhargay N."/>
            <person name="Dooley K."/>
            <person name="Dooley E."/>
            <person name="Doricent M."/>
            <person name="Dorje P."/>
            <person name="Dorjee K."/>
            <person name="Dupes A."/>
            <person name="Elong R."/>
            <person name="Falk J."/>
            <person name="Farina A."/>
            <person name="Faro S."/>
            <person name="Ferguson D."/>
            <person name="Fisher S."/>
            <person name="Foley C.D."/>
            <person name="Franke A."/>
            <person name="Friedrich D."/>
            <person name="Gadbois L."/>
            <person name="Gearin G."/>
            <person name="Gearin C.R."/>
            <person name="Giannoukos G."/>
            <person name="Goode T."/>
            <person name="Graham J."/>
            <person name="Grandbois E."/>
            <person name="Grewal S."/>
            <person name="Gyaltsen K."/>
            <person name="Hafez N."/>
            <person name="Hagos B."/>
            <person name="Hall J."/>
            <person name="Henson C."/>
            <person name="Hollinger A."/>
            <person name="Honan T."/>
            <person name="Huard M.D."/>
            <person name="Hughes L."/>
            <person name="Hurhula B."/>
            <person name="Husby M.E."/>
            <person name="Kamat A."/>
            <person name="Kanga B."/>
            <person name="Kashin S."/>
            <person name="Khazanovich D."/>
            <person name="Kisner P."/>
            <person name="Lance K."/>
            <person name="Lara M."/>
            <person name="Lee W."/>
            <person name="Lennon N."/>
            <person name="Letendre F."/>
            <person name="LeVine R."/>
            <person name="Lipovsky A."/>
            <person name="Liu X."/>
            <person name="Liu J."/>
            <person name="Liu S."/>
            <person name="Lokyitsang T."/>
            <person name="Lokyitsang Y."/>
            <person name="Lubonja R."/>
            <person name="Lui A."/>
            <person name="MacDonald P."/>
            <person name="Magnisalis V."/>
            <person name="Maru K."/>
            <person name="Matthews C."/>
            <person name="McCusker W."/>
            <person name="McDonough S."/>
            <person name="Mehta T."/>
            <person name="Meldrim J."/>
            <person name="Meneus L."/>
            <person name="Mihai O."/>
            <person name="Mihalev A."/>
            <person name="Mihova T."/>
            <person name="Mittelman R."/>
            <person name="Mlenga V."/>
            <person name="Montmayeur A."/>
            <person name="Mulrain L."/>
            <person name="Navidi A."/>
            <person name="Naylor J."/>
            <person name="Negash T."/>
            <person name="Nguyen T."/>
            <person name="Nguyen N."/>
            <person name="Nicol R."/>
            <person name="Norbu C."/>
            <person name="Norbu N."/>
            <person name="Novod N."/>
            <person name="O'Neill B."/>
            <person name="Osman S."/>
            <person name="Markiewicz E."/>
            <person name="Oyono O.L."/>
            <person name="Patti C."/>
            <person name="Phunkhang P."/>
            <person name="Pierre F."/>
            <person name="Priest M."/>
            <person name="Raghuraman S."/>
            <person name="Rege F."/>
            <person name="Reyes R."/>
            <person name="Rise C."/>
            <person name="Rogov P."/>
            <person name="Ross K."/>
            <person name="Ryan E."/>
            <person name="Settipalli S."/>
            <person name="Shea T."/>
            <person name="Sherpa N."/>
            <person name="Shi L."/>
            <person name="Shih D."/>
            <person name="Sparrow T."/>
            <person name="Spaulding J."/>
            <person name="Stalker J."/>
            <person name="Stange-Thomann N."/>
            <person name="Stavropoulos S."/>
            <person name="Stone C."/>
            <person name="Strader C."/>
            <person name="Tesfaye S."/>
            <person name="Thomson T."/>
            <person name="Thoulutsang Y."/>
            <person name="Thoulutsang D."/>
            <person name="Topham K."/>
            <person name="Topping I."/>
            <person name="Tsamla T."/>
            <person name="Vassiliev H."/>
            <person name="Vo A."/>
            <person name="Wangchuk T."/>
            <person name="Wangdi T."/>
            <person name="Weiand M."/>
            <person name="Wilkinson J."/>
            <person name="Wilson A."/>
            <person name="Yadav S."/>
            <person name="Young G."/>
            <person name="Yu Q."/>
            <person name="Zembek L."/>
            <person name="Zhong D."/>
            <person name="Zimmer A."/>
            <person name="Zwirko Z."/>
            <person name="Jaffe D.B."/>
            <person name="Alvarez P."/>
            <person name="Brockman W."/>
            <person name="Butler J."/>
            <person name="Chin C."/>
            <person name="Gnerre S."/>
            <person name="Grabherr M."/>
            <person name="Kleber M."/>
            <person name="Mauceli E."/>
            <person name="MacCallum I."/>
        </authorList>
    </citation>
    <scope>NUCLEOTIDE SEQUENCE [LARGE SCALE GENOMIC DNA]</scope>
    <source>
        <strain evidence="4">MSH-3 / Tucson 14011-0111.49</strain>
    </source>
</reference>
<dbReference type="GO" id="GO:0030317">
    <property type="term" value="P:flagellated sperm motility"/>
    <property type="evidence" value="ECO:0007669"/>
    <property type="project" value="EnsemblMetazoa"/>
</dbReference>
<dbReference type="Gene3D" id="1.10.8.710">
    <property type="match status" value="1"/>
</dbReference>
<dbReference type="InterPro" id="IPR043157">
    <property type="entry name" value="Dynein_AAA1S"/>
</dbReference>
<dbReference type="OrthoDB" id="447173at2759"/>
<dbReference type="InterPro" id="IPR027417">
    <property type="entry name" value="P-loop_NTPase"/>
</dbReference>
<dbReference type="PANTHER" id="PTHR45703:SF36">
    <property type="entry name" value="DYNEIN HEAVY CHAIN, CYTOPLASMIC"/>
    <property type="match status" value="1"/>
</dbReference>
<dbReference type="InterPro" id="IPR026983">
    <property type="entry name" value="DHC"/>
</dbReference>
<evidence type="ECO:0000259" key="1">
    <source>
        <dbReference type="Pfam" id="PF12774"/>
    </source>
</evidence>
<organism evidence="4">
    <name type="scientific">Drosophila persimilis</name>
    <name type="common">Fruit fly</name>
    <dbReference type="NCBI Taxonomy" id="7234"/>
    <lineage>
        <taxon>Eukaryota</taxon>
        <taxon>Metazoa</taxon>
        <taxon>Ecdysozoa</taxon>
        <taxon>Arthropoda</taxon>
        <taxon>Hexapoda</taxon>
        <taxon>Insecta</taxon>
        <taxon>Pterygota</taxon>
        <taxon>Neoptera</taxon>
        <taxon>Endopterygota</taxon>
        <taxon>Diptera</taxon>
        <taxon>Brachycera</taxon>
        <taxon>Muscomorpha</taxon>
        <taxon>Ephydroidea</taxon>
        <taxon>Drosophilidae</taxon>
        <taxon>Drosophila</taxon>
        <taxon>Sophophora</taxon>
    </lineage>
</organism>